<accession>A0A0W8G8Z2</accession>
<dbReference type="InterPro" id="IPR014337">
    <property type="entry name" value="Ectoine_EhuB"/>
</dbReference>
<dbReference type="PANTHER" id="PTHR35936">
    <property type="entry name" value="MEMBRANE-BOUND LYTIC MUREIN TRANSGLYCOSYLASE F"/>
    <property type="match status" value="1"/>
</dbReference>
<evidence type="ECO:0000313" key="3">
    <source>
        <dbReference type="EMBL" id="KUG29561.1"/>
    </source>
</evidence>
<evidence type="ECO:0000259" key="2">
    <source>
        <dbReference type="SMART" id="SM00062"/>
    </source>
</evidence>
<feature type="domain" description="Solute-binding protein family 3/N-terminal" evidence="2">
    <location>
        <begin position="39"/>
        <end position="265"/>
    </location>
</feature>
<sequence>MKRVLPASLAALAIVGLLAALAAIFTAPGEGQKSWRGGTLRVGYAEEYPFAFRDGPGRVTGEAPETARIVLENLGITDVQWVLADFSSLISRLEEGDIDMIAAGMFATPERARRIDFSLPTVQVGQGLLVRAGNPKGLSSYDDPARRPDVTLAVLAGSVEQDYLKGLGVPEAQLFVVPDPATGVAAVTAGRADGLALTAPTVNLLARDSDGQCQAADPFTGPLTDGRERKGQSAFGFRKADAALRERINGELRQFIGSPRHLELIGAFGFTAKDLPGATAP</sequence>
<protein>
    <recommendedName>
        <fullName evidence="2">Solute-binding protein family 3/N-terminal domain-containing protein</fullName>
    </recommendedName>
</protein>
<dbReference type="NCBIfam" id="TIGR02995">
    <property type="entry name" value="ectoine_ehuB"/>
    <property type="match status" value="1"/>
</dbReference>
<proteinExistence type="predicted"/>
<dbReference type="SUPFAM" id="SSF53850">
    <property type="entry name" value="Periplasmic binding protein-like II"/>
    <property type="match status" value="1"/>
</dbReference>
<dbReference type="Gene3D" id="3.40.190.10">
    <property type="entry name" value="Periplasmic binding protein-like II"/>
    <property type="match status" value="2"/>
</dbReference>
<gene>
    <name evidence="3" type="ORF">ASZ90_000554</name>
</gene>
<keyword evidence="1" id="KW-0732">Signal</keyword>
<dbReference type="InterPro" id="IPR001638">
    <property type="entry name" value="Solute-binding_3/MltF_N"/>
</dbReference>
<reference evidence="3" key="1">
    <citation type="journal article" date="2015" name="Proc. Natl. Acad. Sci. U.S.A.">
        <title>Networks of energetic and metabolic interactions define dynamics in microbial communities.</title>
        <authorList>
            <person name="Embree M."/>
            <person name="Liu J.K."/>
            <person name="Al-Bassam M.M."/>
            <person name="Zengler K."/>
        </authorList>
    </citation>
    <scope>NUCLEOTIDE SEQUENCE</scope>
</reference>
<dbReference type="SMART" id="SM00062">
    <property type="entry name" value="PBPb"/>
    <property type="match status" value="1"/>
</dbReference>
<dbReference type="EMBL" id="LNQE01000069">
    <property type="protein sequence ID" value="KUG29561.1"/>
    <property type="molecule type" value="Genomic_DNA"/>
</dbReference>
<name>A0A0W8G8Z2_9ZZZZ</name>
<dbReference type="GO" id="GO:0051470">
    <property type="term" value="P:ectoine transmembrane transport"/>
    <property type="evidence" value="ECO:0007669"/>
    <property type="project" value="InterPro"/>
</dbReference>
<dbReference type="GO" id="GO:0033294">
    <property type="term" value="F:ectoine binding"/>
    <property type="evidence" value="ECO:0007669"/>
    <property type="project" value="InterPro"/>
</dbReference>
<dbReference type="Pfam" id="PF00497">
    <property type="entry name" value="SBP_bac_3"/>
    <property type="match status" value="1"/>
</dbReference>
<evidence type="ECO:0000256" key="1">
    <source>
        <dbReference type="ARBA" id="ARBA00022729"/>
    </source>
</evidence>
<organism evidence="3">
    <name type="scientific">hydrocarbon metagenome</name>
    <dbReference type="NCBI Taxonomy" id="938273"/>
    <lineage>
        <taxon>unclassified sequences</taxon>
        <taxon>metagenomes</taxon>
        <taxon>ecological metagenomes</taxon>
    </lineage>
</organism>
<dbReference type="AlphaFoldDB" id="A0A0W8G8Z2"/>
<dbReference type="PANTHER" id="PTHR35936:SF17">
    <property type="entry name" value="ARGININE-BINDING EXTRACELLULAR PROTEIN ARTP"/>
    <property type="match status" value="1"/>
</dbReference>
<comment type="caution">
    <text evidence="3">The sequence shown here is derived from an EMBL/GenBank/DDBJ whole genome shotgun (WGS) entry which is preliminary data.</text>
</comment>